<dbReference type="InterPro" id="IPR042099">
    <property type="entry name" value="ANL_N_sf"/>
</dbReference>
<dbReference type="InterPro" id="IPR023213">
    <property type="entry name" value="CAT-like_dom_sf"/>
</dbReference>
<evidence type="ECO:0000256" key="1">
    <source>
        <dbReference type="ARBA" id="ARBA00001957"/>
    </source>
</evidence>
<sequence>MTQTTEDAKELLDELEAGGIAITVTADRRLRFSAPVGAMTEALKQRVRLGRESLITLLDGAQSGTSGEATFPTTDIQAAYLLGRTSAFADGSTGCHGYTEFILDPSVLGPPPGRRARLDAAWAKVVACHPMLRAQFTDDGSQFIASDLKVPVQFRGAEERQEVRGTLRGKQYPVSGGPLIDLVVTTGDDNWVLHLSVDLLISDFSGLATIVADLDRALRDPGAVLERPRTTFEDYQRLLAADPGRHRRQEEDRRFWAGRVPTMPDPLVLSSVCEPGHDTGYRRLSGRLGSRSWAGLRAVAAECAVTPTALLVALTGRILHRYGKGTPGVIAMTLSRREPVGPDVERIVGDFTSTILVELPGGHPTLRERTCDAHAQIFEAMSHGAISGVEIARMAARARGAERFVTPIVITSTIGMSGRHELGALRQRHEVSVSQTPQVLLDCQFSETQGGLAVDWDCRADGFDPHVLAAAFDDLVATIEGVARDAALPEADLTLRAPAPTGPASVTRHALHEPFWNLARHDPHAVALVEKNRTVTRGQLSAGAATVARWLTAQKGTTSLVVDLGPGAAQLAAHLGALVAGMPYIPVEPDWPSARRDDVVAQVRAWHGAPAILSAASPVLADVVAALEGETTVPPDELVQAGPDAPAYVIFTSGSTGHPKGVVVTHRQAATTLDAMVGAYHIGADDAVLAVSRHSFDLSVFNEFGVLGAGGRVVVPPDGLLTDPQGWLTALVRHEVTVWNSVPAQLDLVLGAWDRERTPVDALRLVLVSGDWVPVEQPGRVEVMAPGARFVALGGATEAAIWSVAHEVNEPVAPATRSIPYGRALPGQSVWVLNADDEPAVVGQVGEIVIAGGGVADGYAASPELTAAAFFRHPRTGERCYRTGDLGRLMASGEVEFLGRRDGQVKIRGHRIELREIEAVLEDDPRIERAAAGVDSSGVACRIVAGVVSHTCSPDDRLERVVTPSLRVSLRTAHSDRSILAGVDLHRRLDELAVHHMLRVLAGAAGSTASETVDGPPVLSGRHALRWIRYLEASGLLATDDRLPRSADVPSADQLSDEWQRLTASAELTADQTAVLGYVQSCFDQLEGLLDGSVDPLELLFPRGDQSLARATYRATPAALWGNAVVAGVVAAAVAQLAEDGERARILEIGAGTGATTEVVLDELDREGHEVDYMFTDISRFFLDSARERWPRLETALFDINRPAGDQGLPAHSADIVLAANVLHNSRDIAVALARVAELLEPSGLAVIIDSTSDSPLLMTTMEFKEGLPQQPDDARAATGSPFLTIDQWRSAIDSSPLRLVDVAPGEGDVLGSGHQHVFVLTPRAHRARVTPQIVRGIAAARLPRYMVPDAVAVLDAIPLSPNGKVDRSAIAQGVRPVGGASRQHESGQSHGLADKNERIVARVWQEVLGLPDAAITSPRDDFFDMGGDSLLLARCVAQLRREMPDGDNTPWDAALRAIVADPTIAGCAAAFAGPSPRHPGAAGTPVVPLSDAERWPGDDLVVLVHDGSGGLEPYDDLVRALADRPHPELIGLRRVPGDGFSQASADRRLETLAARYQTALTPGDRPVHLVGYCLGGLVAASLAARLSAAGRTVASTTVVSSYRLPFVVRDDLLIDYAFAKVMGRDPAQAGIVVDDGQLGHALRTARQDHVTEITEQVLAEYGEPPLRLALGAAPRTSSERLTAMSEQWPGMTLDGVRSVRDSVAASFEAVAAWQPLPYLGDIDFLRQNGPLYFLPGLADDMTDFWSDHCLGTLRVRDIAGTHFDCLRSGQTAGAAEILDGIWRRR</sequence>
<dbReference type="Pfam" id="PF08242">
    <property type="entry name" value="Methyltransf_12"/>
    <property type="match status" value="1"/>
</dbReference>
<name>A0A1H9RSJ1_9ACTN</name>
<dbReference type="SUPFAM" id="SSF53335">
    <property type="entry name" value="S-adenosyl-L-methionine-dependent methyltransferases"/>
    <property type="match status" value="1"/>
</dbReference>
<dbReference type="Pfam" id="PF00550">
    <property type="entry name" value="PP-binding"/>
    <property type="match status" value="1"/>
</dbReference>
<dbReference type="Gene3D" id="3.30.300.30">
    <property type="match status" value="2"/>
</dbReference>
<evidence type="ECO:0000313" key="8">
    <source>
        <dbReference type="EMBL" id="SER75800.1"/>
    </source>
</evidence>
<evidence type="ECO:0000256" key="4">
    <source>
        <dbReference type="ARBA" id="ARBA00022598"/>
    </source>
</evidence>
<comment type="cofactor">
    <cofactor evidence="1">
        <name>pantetheine 4'-phosphate</name>
        <dbReference type="ChEBI" id="CHEBI:47942"/>
    </cofactor>
</comment>
<keyword evidence="5" id="KW-0677">Repeat</keyword>
<dbReference type="NCBIfam" id="TIGR01733">
    <property type="entry name" value="AA-adenyl-dom"/>
    <property type="match status" value="1"/>
</dbReference>
<proteinExistence type="predicted"/>
<dbReference type="Gene3D" id="3.40.50.1820">
    <property type="entry name" value="alpha/beta hydrolase"/>
    <property type="match status" value="1"/>
</dbReference>
<reference evidence="8 9" key="1">
    <citation type="submission" date="2016-10" db="EMBL/GenBank/DDBJ databases">
        <authorList>
            <person name="de Groot N.N."/>
        </authorList>
    </citation>
    <scope>NUCLEOTIDE SEQUENCE [LARGE SCALE GENOMIC DNA]</scope>
    <source>
        <strain evidence="8 9">DSM 16859</strain>
    </source>
</reference>
<evidence type="ECO:0000313" key="9">
    <source>
        <dbReference type="Proteomes" id="UP000198815"/>
    </source>
</evidence>
<dbReference type="GO" id="GO:0008610">
    <property type="term" value="P:lipid biosynthetic process"/>
    <property type="evidence" value="ECO:0007669"/>
    <property type="project" value="UniProtKB-ARBA"/>
</dbReference>
<dbReference type="GO" id="GO:0031177">
    <property type="term" value="F:phosphopantetheine binding"/>
    <property type="evidence" value="ECO:0007669"/>
    <property type="project" value="InterPro"/>
</dbReference>
<accession>A0A1H9RSJ1</accession>
<evidence type="ECO:0000256" key="2">
    <source>
        <dbReference type="ARBA" id="ARBA00022450"/>
    </source>
</evidence>
<feature type="compositionally biased region" description="Basic and acidic residues" evidence="6">
    <location>
        <begin position="1383"/>
        <end position="1395"/>
    </location>
</feature>
<dbReference type="OrthoDB" id="2472181at2"/>
<dbReference type="InterPro" id="IPR000873">
    <property type="entry name" value="AMP-dep_synth/lig_dom"/>
</dbReference>
<dbReference type="InterPro" id="IPR020806">
    <property type="entry name" value="PKS_PP-bd"/>
</dbReference>
<evidence type="ECO:0000256" key="3">
    <source>
        <dbReference type="ARBA" id="ARBA00022553"/>
    </source>
</evidence>
<organism evidence="8 9">
    <name type="scientific">Propionibacterium cyclohexanicum</name>
    <dbReference type="NCBI Taxonomy" id="64702"/>
    <lineage>
        <taxon>Bacteria</taxon>
        <taxon>Bacillati</taxon>
        <taxon>Actinomycetota</taxon>
        <taxon>Actinomycetes</taxon>
        <taxon>Propionibacteriales</taxon>
        <taxon>Propionibacteriaceae</taxon>
        <taxon>Propionibacterium</taxon>
    </lineage>
</organism>
<dbReference type="PANTHER" id="PTHR45527">
    <property type="entry name" value="NONRIBOSOMAL PEPTIDE SYNTHETASE"/>
    <property type="match status" value="1"/>
</dbReference>
<dbReference type="InterPro" id="IPR013217">
    <property type="entry name" value="Methyltransf_12"/>
</dbReference>
<dbReference type="SUPFAM" id="SSF47336">
    <property type="entry name" value="ACP-like"/>
    <property type="match status" value="1"/>
</dbReference>
<dbReference type="InterPro" id="IPR044894">
    <property type="entry name" value="TubC_N_sf"/>
</dbReference>
<feature type="region of interest" description="Disordered" evidence="6">
    <location>
        <begin position="1376"/>
        <end position="1395"/>
    </location>
</feature>
<dbReference type="InterPro" id="IPR009081">
    <property type="entry name" value="PP-bd_ACP"/>
</dbReference>
<gene>
    <name evidence="8" type="ORF">SAMN05443377_10916</name>
</gene>
<dbReference type="Gene3D" id="3.40.50.12780">
    <property type="entry name" value="N-terminal domain of ligase-like"/>
    <property type="match status" value="1"/>
</dbReference>
<dbReference type="CDD" id="cd02440">
    <property type="entry name" value="AdoMet_MTases"/>
    <property type="match status" value="1"/>
</dbReference>
<dbReference type="Pfam" id="PF00668">
    <property type="entry name" value="Condensation"/>
    <property type="match status" value="1"/>
</dbReference>
<dbReference type="GO" id="GO:0043041">
    <property type="term" value="P:amino acid activation for nonribosomal peptide biosynthetic process"/>
    <property type="evidence" value="ECO:0007669"/>
    <property type="project" value="TreeGrafter"/>
</dbReference>
<dbReference type="PROSITE" id="PS50075">
    <property type="entry name" value="CARRIER"/>
    <property type="match status" value="1"/>
</dbReference>
<dbReference type="SUPFAM" id="SSF53474">
    <property type="entry name" value="alpha/beta-Hydrolases"/>
    <property type="match status" value="1"/>
</dbReference>
<evidence type="ECO:0000256" key="5">
    <source>
        <dbReference type="ARBA" id="ARBA00022737"/>
    </source>
</evidence>
<evidence type="ECO:0000259" key="7">
    <source>
        <dbReference type="PROSITE" id="PS50075"/>
    </source>
</evidence>
<dbReference type="GO" id="GO:0009403">
    <property type="term" value="P:toxin biosynthetic process"/>
    <property type="evidence" value="ECO:0007669"/>
    <property type="project" value="UniProtKB-ARBA"/>
</dbReference>
<dbReference type="InterPro" id="IPR045851">
    <property type="entry name" value="AMP-bd_C_sf"/>
</dbReference>
<dbReference type="Gene3D" id="3.30.559.10">
    <property type="entry name" value="Chloramphenicol acetyltransferase-like domain"/>
    <property type="match status" value="1"/>
</dbReference>
<dbReference type="PANTHER" id="PTHR45527:SF10">
    <property type="entry name" value="PYOCHELIN SYNTHASE PCHF"/>
    <property type="match status" value="1"/>
</dbReference>
<dbReference type="InterPro" id="IPR029063">
    <property type="entry name" value="SAM-dependent_MTases_sf"/>
</dbReference>
<dbReference type="InterPro" id="IPR001242">
    <property type="entry name" value="Condensation_dom"/>
</dbReference>
<dbReference type="SUPFAM" id="SSF56801">
    <property type="entry name" value="Acetyl-CoA synthetase-like"/>
    <property type="match status" value="1"/>
</dbReference>
<keyword evidence="4" id="KW-0436">Ligase</keyword>
<dbReference type="Pfam" id="PF00501">
    <property type="entry name" value="AMP-binding"/>
    <property type="match status" value="1"/>
</dbReference>
<dbReference type="InterPro" id="IPR029058">
    <property type="entry name" value="AB_hydrolase_fold"/>
</dbReference>
<dbReference type="GO" id="GO:0016874">
    <property type="term" value="F:ligase activity"/>
    <property type="evidence" value="ECO:0007669"/>
    <property type="project" value="UniProtKB-KW"/>
</dbReference>
<dbReference type="STRING" id="64702.SAMN05443377_10916"/>
<dbReference type="EMBL" id="FOGZ01000009">
    <property type="protein sequence ID" value="SER75800.1"/>
    <property type="molecule type" value="Genomic_DNA"/>
</dbReference>
<dbReference type="Gene3D" id="3.40.50.150">
    <property type="entry name" value="Vaccinia Virus protein VP39"/>
    <property type="match status" value="1"/>
</dbReference>
<dbReference type="SUPFAM" id="SSF52777">
    <property type="entry name" value="CoA-dependent acyltransferases"/>
    <property type="match status" value="2"/>
</dbReference>
<dbReference type="Proteomes" id="UP000198815">
    <property type="component" value="Unassembled WGS sequence"/>
</dbReference>
<dbReference type="RefSeq" id="WP_091968915.1">
    <property type="nucleotide sequence ID" value="NZ_FOGZ01000009.1"/>
</dbReference>
<keyword evidence="3" id="KW-0597">Phosphoprotein</keyword>
<keyword evidence="9" id="KW-1185">Reference proteome</keyword>
<dbReference type="InterPro" id="IPR020845">
    <property type="entry name" value="AMP-binding_CS"/>
</dbReference>
<dbReference type="Pfam" id="PF00975">
    <property type="entry name" value="Thioesterase"/>
    <property type="match status" value="1"/>
</dbReference>
<feature type="domain" description="Carrier" evidence="7">
    <location>
        <begin position="1395"/>
        <end position="1476"/>
    </location>
</feature>
<keyword evidence="2" id="KW-0596">Phosphopantetheine</keyword>
<protein>
    <submittedName>
        <fullName evidence="8">Pyochelin synthetase</fullName>
    </submittedName>
</protein>
<dbReference type="InterPro" id="IPR001031">
    <property type="entry name" value="Thioesterase"/>
</dbReference>
<dbReference type="GO" id="GO:0005737">
    <property type="term" value="C:cytoplasm"/>
    <property type="evidence" value="ECO:0007669"/>
    <property type="project" value="TreeGrafter"/>
</dbReference>
<dbReference type="Gene3D" id="1.10.10.1830">
    <property type="entry name" value="Non-ribosomal peptide synthase, adenylation domain"/>
    <property type="match status" value="1"/>
</dbReference>
<dbReference type="Gene3D" id="3.30.559.30">
    <property type="entry name" value="Nonribosomal peptide synthetase, condensation domain"/>
    <property type="match status" value="1"/>
</dbReference>
<dbReference type="InterPro" id="IPR010071">
    <property type="entry name" value="AA_adenyl_dom"/>
</dbReference>
<dbReference type="Gene3D" id="1.10.1200.10">
    <property type="entry name" value="ACP-like"/>
    <property type="match status" value="1"/>
</dbReference>
<evidence type="ECO:0000256" key="6">
    <source>
        <dbReference type="SAM" id="MobiDB-lite"/>
    </source>
</evidence>
<dbReference type="InterPro" id="IPR036736">
    <property type="entry name" value="ACP-like_sf"/>
</dbReference>
<dbReference type="PROSITE" id="PS00455">
    <property type="entry name" value="AMP_BINDING"/>
    <property type="match status" value="1"/>
</dbReference>
<dbReference type="SMART" id="SM00823">
    <property type="entry name" value="PKS_PP"/>
    <property type="match status" value="1"/>
</dbReference>